<dbReference type="Pfam" id="PF14392">
    <property type="entry name" value="zf-CCHC_4"/>
    <property type="match status" value="1"/>
</dbReference>
<dbReference type="EMBL" id="JACGWO010000009">
    <property type="protein sequence ID" value="KAK4418218.1"/>
    <property type="molecule type" value="Genomic_DNA"/>
</dbReference>
<evidence type="ECO:0000256" key="1">
    <source>
        <dbReference type="PROSITE-ProRule" id="PRU00047"/>
    </source>
</evidence>
<evidence type="ECO:0000313" key="4">
    <source>
        <dbReference type="Proteomes" id="UP001293254"/>
    </source>
</evidence>
<evidence type="ECO:0000259" key="2">
    <source>
        <dbReference type="PROSITE" id="PS50158"/>
    </source>
</evidence>
<dbReference type="PANTHER" id="PTHR31286">
    <property type="entry name" value="GLYCINE-RICH CELL WALL STRUCTURAL PROTEIN 1.8-LIKE"/>
    <property type="match status" value="1"/>
</dbReference>
<dbReference type="PROSITE" id="PS50158">
    <property type="entry name" value="ZF_CCHC"/>
    <property type="match status" value="1"/>
</dbReference>
<name>A0AAE2CDI6_9LAMI</name>
<feature type="domain" description="CCHC-type" evidence="2">
    <location>
        <begin position="208"/>
        <end position="221"/>
    </location>
</feature>
<keyword evidence="1" id="KW-0863">Zinc-finger</keyword>
<dbReference type="GO" id="GO:0008270">
    <property type="term" value="F:zinc ion binding"/>
    <property type="evidence" value="ECO:0007669"/>
    <property type="project" value="UniProtKB-KW"/>
</dbReference>
<dbReference type="Pfam" id="PF14111">
    <property type="entry name" value="DUF4283"/>
    <property type="match status" value="1"/>
</dbReference>
<dbReference type="GO" id="GO:0003676">
    <property type="term" value="F:nucleic acid binding"/>
    <property type="evidence" value="ECO:0007669"/>
    <property type="project" value="InterPro"/>
</dbReference>
<dbReference type="Proteomes" id="UP001293254">
    <property type="component" value="Unassembled WGS sequence"/>
</dbReference>
<keyword evidence="4" id="KW-1185">Reference proteome</keyword>
<comment type="caution">
    <text evidence="3">The sequence shown here is derived from an EMBL/GenBank/DDBJ whole genome shotgun (WGS) entry which is preliminary data.</text>
</comment>
<dbReference type="InterPro" id="IPR001878">
    <property type="entry name" value="Znf_CCHC"/>
</dbReference>
<dbReference type="InterPro" id="IPR040256">
    <property type="entry name" value="At4g02000-like"/>
</dbReference>
<dbReference type="PANTHER" id="PTHR31286:SF153">
    <property type="entry name" value="DUF4283 DOMAIN PROTEIN"/>
    <property type="match status" value="1"/>
</dbReference>
<keyword evidence="1" id="KW-0479">Metal-binding</keyword>
<dbReference type="AlphaFoldDB" id="A0AAE2CDI6"/>
<dbReference type="InterPro" id="IPR025558">
    <property type="entry name" value="DUF4283"/>
</dbReference>
<sequence>MESDILNLDSALSLTEEEATSVVIPQSDWDKGVDGYRFTLVGHLLSHRLIHFEALKVRLIQLIQAARGVTVRKLLETRFCWVFNHEEDLRQALDMRPWIIDRNLVVLQPLSQPEDPLSISLDWCPFFVHIHDLRLGQRSVDVLRYIGNYVGVWLDAANIERDISWFENVRNRLNINVSIPLKRALRIQLDTGASCIVRFSYERLPNFCYLCGKLGHISRFCDLRFQDGYVDLGANCPFGAWLRAPGRMQRVGGTTDSILPTYVWSSHQTTTSSSDQRRGA</sequence>
<proteinExistence type="predicted"/>
<gene>
    <name evidence="3" type="ORF">Salat_2234500</name>
</gene>
<protein>
    <recommendedName>
        <fullName evidence="2">CCHC-type domain-containing protein</fullName>
    </recommendedName>
</protein>
<dbReference type="InterPro" id="IPR025836">
    <property type="entry name" value="Zn_knuckle_CX2CX4HX4C"/>
</dbReference>
<accession>A0AAE2CDI6</accession>
<reference evidence="3" key="1">
    <citation type="submission" date="2020-06" db="EMBL/GenBank/DDBJ databases">
        <authorList>
            <person name="Li T."/>
            <person name="Hu X."/>
            <person name="Zhang T."/>
            <person name="Song X."/>
            <person name="Zhang H."/>
            <person name="Dai N."/>
            <person name="Sheng W."/>
            <person name="Hou X."/>
            <person name="Wei L."/>
        </authorList>
    </citation>
    <scope>NUCLEOTIDE SEQUENCE</scope>
    <source>
        <strain evidence="3">3651</strain>
        <tissue evidence="3">Leaf</tissue>
    </source>
</reference>
<keyword evidence="1" id="KW-0862">Zinc</keyword>
<organism evidence="3 4">
    <name type="scientific">Sesamum alatum</name>
    <dbReference type="NCBI Taxonomy" id="300844"/>
    <lineage>
        <taxon>Eukaryota</taxon>
        <taxon>Viridiplantae</taxon>
        <taxon>Streptophyta</taxon>
        <taxon>Embryophyta</taxon>
        <taxon>Tracheophyta</taxon>
        <taxon>Spermatophyta</taxon>
        <taxon>Magnoliopsida</taxon>
        <taxon>eudicotyledons</taxon>
        <taxon>Gunneridae</taxon>
        <taxon>Pentapetalae</taxon>
        <taxon>asterids</taxon>
        <taxon>lamiids</taxon>
        <taxon>Lamiales</taxon>
        <taxon>Pedaliaceae</taxon>
        <taxon>Sesamum</taxon>
    </lineage>
</organism>
<reference evidence="3" key="2">
    <citation type="journal article" date="2024" name="Plant">
        <title>Genomic evolution and insights into agronomic trait innovations of Sesamum species.</title>
        <authorList>
            <person name="Miao H."/>
            <person name="Wang L."/>
            <person name="Qu L."/>
            <person name="Liu H."/>
            <person name="Sun Y."/>
            <person name="Le M."/>
            <person name="Wang Q."/>
            <person name="Wei S."/>
            <person name="Zheng Y."/>
            <person name="Lin W."/>
            <person name="Duan Y."/>
            <person name="Cao H."/>
            <person name="Xiong S."/>
            <person name="Wang X."/>
            <person name="Wei L."/>
            <person name="Li C."/>
            <person name="Ma Q."/>
            <person name="Ju M."/>
            <person name="Zhao R."/>
            <person name="Li G."/>
            <person name="Mu C."/>
            <person name="Tian Q."/>
            <person name="Mei H."/>
            <person name="Zhang T."/>
            <person name="Gao T."/>
            <person name="Zhang H."/>
        </authorList>
    </citation>
    <scope>NUCLEOTIDE SEQUENCE</scope>
    <source>
        <strain evidence="3">3651</strain>
    </source>
</reference>
<evidence type="ECO:0000313" key="3">
    <source>
        <dbReference type="EMBL" id="KAK4418218.1"/>
    </source>
</evidence>